<dbReference type="GO" id="GO:0005634">
    <property type="term" value="C:nucleus"/>
    <property type="evidence" value="ECO:0007669"/>
    <property type="project" value="UniProtKB-SubCell"/>
</dbReference>
<feature type="compositionally biased region" description="Polar residues" evidence="10">
    <location>
        <begin position="303"/>
        <end position="312"/>
    </location>
</feature>
<proteinExistence type="predicted"/>
<keyword evidence="6" id="KW-0805">Transcription regulation</keyword>
<dbReference type="PROSITE" id="PS00028">
    <property type="entry name" value="ZINC_FINGER_C2H2_1"/>
    <property type="match status" value="2"/>
</dbReference>
<keyword evidence="13" id="KW-1185">Reference proteome</keyword>
<accession>A0A2T0FP66</accession>
<dbReference type="STRING" id="45607.A0A2T0FP66"/>
<dbReference type="GO" id="GO:0071467">
    <property type="term" value="P:cellular response to pH"/>
    <property type="evidence" value="ECO:0007669"/>
    <property type="project" value="UniProtKB-ARBA"/>
</dbReference>
<evidence type="ECO:0000256" key="8">
    <source>
        <dbReference type="ARBA" id="ARBA00023242"/>
    </source>
</evidence>
<evidence type="ECO:0000256" key="2">
    <source>
        <dbReference type="ARBA" id="ARBA00022723"/>
    </source>
</evidence>
<dbReference type="EMBL" id="NDIQ01000022">
    <property type="protein sequence ID" value="PRT56775.1"/>
    <property type="molecule type" value="Genomic_DNA"/>
</dbReference>
<evidence type="ECO:0000256" key="4">
    <source>
        <dbReference type="ARBA" id="ARBA00022771"/>
    </source>
</evidence>
<dbReference type="FunFam" id="3.30.160.60:FF:000065">
    <property type="entry name" value="B-cell CLL/lymphoma 6, member B"/>
    <property type="match status" value="1"/>
</dbReference>
<dbReference type="GO" id="GO:0000981">
    <property type="term" value="F:DNA-binding transcription factor activity, RNA polymerase II-specific"/>
    <property type="evidence" value="ECO:0007669"/>
    <property type="project" value="TreeGrafter"/>
</dbReference>
<dbReference type="SMART" id="SM00355">
    <property type="entry name" value="ZnF_C2H2"/>
    <property type="match status" value="2"/>
</dbReference>
<feature type="domain" description="C2H2-type" evidence="11">
    <location>
        <begin position="403"/>
        <end position="440"/>
    </location>
</feature>
<keyword evidence="7" id="KW-0804">Transcription</keyword>
<evidence type="ECO:0000256" key="1">
    <source>
        <dbReference type="ARBA" id="ARBA00004123"/>
    </source>
</evidence>
<name>A0A2T0FP66_9ASCO</name>
<evidence type="ECO:0000313" key="12">
    <source>
        <dbReference type="EMBL" id="PRT56775.1"/>
    </source>
</evidence>
<dbReference type="SUPFAM" id="SSF57667">
    <property type="entry name" value="beta-beta-alpha zinc fingers"/>
    <property type="match status" value="1"/>
</dbReference>
<dbReference type="Gene3D" id="3.30.160.60">
    <property type="entry name" value="Classic Zinc Finger"/>
    <property type="match status" value="3"/>
</dbReference>
<evidence type="ECO:0000256" key="6">
    <source>
        <dbReference type="ARBA" id="ARBA00023015"/>
    </source>
</evidence>
<dbReference type="OrthoDB" id="8117402at2759"/>
<dbReference type="RefSeq" id="XP_024666720.1">
    <property type="nucleotide sequence ID" value="XM_024810952.1"/>
</dbReference>
<dbReference type="PANTHER" id="PTHR23235">
    <property type="entry name" value="KRUEPPEL-LIKE TRANSCRIPTION FACTOR"/>
    <property type="match status" value="1"/>
</dbReference>
<keyword evidence="2" id="KW-0479">Metal-binding</keyword>
<keyword evidence="5" id="KW-0862">Zinc</keyword>
<dbReference type="GO" id="GO:0000978">
    <property type="term" value="F:RNA polymerase II cis-regulatory region sequence-specific DNA binding"/>
    <property type="evidence" value="ECO:0007669"/>
    <property type="project" value="TreeGrafter"/>
</dbReference>
<dbReference type="GeneID" id="36518143"/>
<keyword evidence="3" id="KW-0677">Repeat</keyword>
<feature type="region of interest" description="Disordered" evidence="10">
    <location>
        <begin position="299"/>
        <end position="337"/>
    </location>
</feature>
<dbReference type="Pfam" id="PF13912">
    <property type="entry name" value="zf-C2H2_6"/>
    <property type="match status" value="1"/>
</dbReference>
<evidence type="ECO:0000256" key="10">
    <source>
        <dbReference type="SAM" id="MobiDB-lite"/>
    </source>
</evidence>
<sequence length="502" mass="55720">MPSEESSLLDDLHILDELGIPSSAPRKSERDGNHLEFPPSEVEFSAQNPPVYQSSDVLTEFLNPSALDEYSHGHQTYPETAASLPPPTLVVEDYQELEDTVPTIVVNEQHGVADLPNLDVPYLAGDAATQPLPALQQMPALESSESKTNLDFLFAERLTNMQLADDFSGNSPAGSLDPFSPITSAAGSPVPFPQIENSGETVSPLLSPYLNSEPAFAHIRNRAVSDSSLAFPFIYDTPAEYSLSRYQRQGYHTDEESEPTAVPIYRGDYEEFLQSPNSYGEEPNTQRTGRSVEPSYLQAPLSARTSRSPSQNRIHKNKLAAPRNRPRAISNPVENTATGDNDSGLMFCCDQCDKKFTRAYNLRSHMRTHTDERPFLCTVCGKAFARLHDRKRHEDLHSGEKRYACSGKLSDDASRWGCGRRFARADALGRHFRTEAGKSCIRPLAEDLSKHPDINDHPEGIALHHNTNTSHGLELTLVGDDKSHPSQRTVIMTALSEYMWNE</sequence>
<protein>
    <submittedName>
        <fullName evidence="12">C2H2 finger domain transcription factor crzA</fullName>
    </submittedName>
</protein>
<dbReference type="GO" id="GO:0071248">
    <property type="term" value="P:cellular response to metal ion"/>
    <property type="evidence" value="ECO:0007669"/>
    <property type="project" value="UniProtKB-ARBA"/>
</dbReference>
<keyword evidence="4 9" id="KW-0863">Zinc-finger</keyword>
<dbReference type="GO" id="GO:0008270">
    <property type="term" value="F:zinc ion binding"/>
    <property type="evidence" value="ECO:0007669"/>
    <property type="project" value="UniProtKB-KW"/>
</dbReference>
<evidence type="ECO:0000256" key="3">
    <source>
        <dbReference type="ARBA" id="ARBA00022737"/>
    </source>
</evidence>
<dbReference type="Proteomes" id="UP000238350">
    <property type="component" value="Unassembled WGS sequence"/>
</dbReference>
<dbReference type="InterPro" id="IPR036236">
    <property type="entry name" value="Znf_C2H2_sf"/>
</dbReference>
<dbReference type="PANTHER" id="PTHR23235:SF120">
    <property type="entry name" value="KRUPPEL-LIKE FACTOR 15"/>
    <property type="match status" value="1"/>
</dbReference>
<dbReference type="AlphaFoldDB" id="A0A2T0FP66"/>
<dbReference type="InterPro" id="IPR013087">
    <property type="entry name" value="Znf_C2H2_type"/>
</dbReference>
<evidence type="ECO:0000259" key="11">
    <source>
        <dbReference type="PROSITE" id="PS50157"/>
    </source>
</evidence>
<feature type="domain" description="C2H2-type" evidence="11">
    <location>
        <begin position="375"/>
        <end position="402"/>
    </location>
</feature>
<keyword evidence="8" id="KW-0539">Nucleus</keyword>
<evidence type="ECO:0000313" key="13">
    <source>
        <dbReference type="Proteomes" id="UP000238350"/>
    </source>
</evidence>
<reference evidence="12 13" key="1">
    <citation type="submission" date="2017-04" db="EMBL/GenBank/DDBJ databases">
        <title>Genome sequencing of [Candida] sorbophila.</title>
        <authorList>
            <person name="Ahn J.O."/>
        </authorList>
    </citation>
    <scope>NUCLEOTIDE SEQUENCE [LARGE SCALE GENOMIC DNA]</scope>
    <source>
        <strain evidence="12 13">DS02</strain>
    </source>
</reference>
<dbReference type="FunFam" id="3.30.160.60:FF:000181">
    <property type="entry name" value="C2H2 type zinc finger protein"/>
    <property type="match status" value="1"/>
</dbReference>
<organism evidence="12 13">
    <name type="scientific">Wickerhamiella sorbophila</name>
    <dbReference type="NCBI Taxonomy" id="45607"/>
    <lineage>
        <taxon>Eukaryota</taxon>
        <taxon>Fungi</taxon>
        <taxon>Dikarya</taxon>
        <taxon>Ascomycota</taxon>
        <taxon>Saccharomycotina</taxon>
        <taxon>Dipodascomycetes</taxon>
        <taxon>Dipodascales</taxon>
        <taxon>Trichomonascaceae</taxon>
        <taxon>Wickerhamiella</taxon>
    </lineage>
</organism>
<evidence type="ECO:0000256" key="5">
    <source>
        <dbReference type="ARBA" id="ARBA00022833"/>
    </source>
</evidence>
<feature type="domain" description="C2H2-type" evidence="11">
    <location>
        <begin position="347"/>
        <end position="374"/>
    </location>
</feature>
<comment type="subcellular location">
    <subcellularLocation>
        <location evidence="1">Nucleus</location>
    </subcellularLocation>
</comment>
<dbReference type="PROSITE" id="PS50157">
    <property type="entry name" value="ZINC_FINGER_C2H2_2"/>
    <property type="match status" value="3"/>
</dbReference>
<comment type="caution">
    <text evidence="12">The sequence shown here is derived from an EMBL/GenBank/DDBJ whole genome shotgun (WGS) entry which is preliminary data.</text>
</comment>
<evidence type="ECO:0000256" key="9">
    <source>
        <dbReference type="PROSITE-ProRule" id="PRU00042"/>
    </source>
</evidence>
<feature type="region of interest" description="Disordered" evidence="10">
    <location>
        <begin position="19"/>
        <end position="48"/>
    </location>
</feature>
<evidence type="ECO:0000256" key="7">
    <source>
        <dbReference type="ARBA" id="ARBA00023163"/>
    </source>
</evidence>
<gene>
    <name evidence="12" type="ORF">B9G98_04395</name>
</gene>